<dbReference type="Gene3D" id="1.10.510.10">
    <property type="entry name" value="Transferase(Phosphotransferase) domain 1"/>
    <property type="match status" value="1"/>
</dbReference>
<reference evidence="5 6" key="1">
    <citation type="submission" date="2012-06" db="EMBL/GenBank/DDBJ databases">
        <title>Finished chromosome of genome of Microcoleus sp. PCC 7113.</title>
        <authorList>
            <consortium name="US DOE Joint Genome Institute"/>
            <person name="Gugger M."/>
            <person name="Coursin T."/>
            <person name="Rippka R."/>
            <person name="Tandeau De Marsac N."/>
            <person name="Huntemann M."/>
            <person name="Wei C.-L."/>
            <person name="Han J."/>
            <person name="Detter J.C."/>
            <person name="Han C."/>
            <person name="Tapia R."/>
            <person name="Chen A."/>
            <person name="Kyrpides N."/>
            <person name="Mavromatis K."/>
            <person name="Markowitz V."/>
            <person name="Szeto E."/>
            <person name="Ivanova N."/>
            <person name="Pagani I."/>
            <person name="Pati A."/>
            <person name="Goodwin L."/>
            <person name="Nordberg H.P."/>
            <person name="Cantor M.N."/>
            <person name="Hua S.X."/>
            <person name="Woyke T."/>
            <person name="Kerfeld C.A."/>
        </authorList>
    </citation>
    <scope>NUCLEOTIDE SEQUENCE [LARGE SCALE GENOMIC DNA]</scope>
    <source>
        <strain evidence="5 6">PCC 7113</strain>
    </source>
</reference>
<evidence type="ECO:0000313" key="5">
    <source>
        <dbReference type="EMBL" id="AFZ21435.1"/>
    </source>
</evidence>
<sequence>MLQAEQVLQERYQLKQQLGQNAGRQTWLADDLQSIPSKSVIVKLLPFGGEVQWDDLKLFEREAQVLKQLNDPRIPQYRDYFSIDDRLLWFGLVHHYIPGVSLKQLLNQGKRFSEQEVRQIAIDVLEILIYLHGLNPSVLHRDIKPSNLIWGEDQQVYLVDFGAVQDRAAQEGATFTVVGTYGYAPMEQFGGRAVPASDLYALGATLIHLLTGTAPADLPQDDLRIQFSDKVNLSPHFVSWIEKLTEPSLKRRFSTAKEALTALQSNRIEHPTNSRLPSSSSGGRIIPPYGTRVELDKSPERLHILIPERRGRGNAGLLQLGGYLTLFMAGILWWMLKVGTPVVSFPFLFALVILAIKAIRFYYQRTLVAFDRNSNRFELEWRWLGHTVSRYKGAISQLAYVCCYRSKKSSEVMLTGVSSNSYSFGQGLTEYECAWLAQEIQTWLNFK</sequence>
<feature type="transmembrane region" description="Helical" evidence="3">
    <location>
        <begin position="317"/>
        <end position="336"/>
    </location>
</feature>
<evidence type="ECO:0000256" key="1">
    <source>
        <dbReference type="ARBA" id="ARBA00022741"/>
    </source>
</evidence>
<dbReference type="EMBL" id="CP003630">
    <property type="protein sequence ID" value="AFZ21435.1"/>
    <property type="molecule type" value="Genomic_DNA"/>
</dbReference>
<keyword evidence="3" id="KW-1133">Transmembrane helix</keyword>
<dbReference type="PROSITE" id="PS50011">
    <property type="entry name" value="PROTEIN_KINASE_DOM"/>
    <property type="match status" value="1"/>
</dbReference>
<dbReference type="Pfam" id="PF00069">
    <property type="entry name" value="Pkinase"/>
    <property type="match status" value="1"/>
</dbReference>
<dbReference type="SMART" id="SM00220">
    <property type="entry name" value="S_TKc"/>
    <property type="match status" value="1"/>
</dbReference>
<name>K9WLZ8_9CYAN</name>
<keyword evidence="2" id="KW-0067">ATP-binding</keyword>
<accession>K9WLZ8</accession>
<dbReference type="RefSeq" id="WP_015185564.1">
    <property type="nucleotide sequence ID" value="NC_019738.1"/>
</dbReference>
<keyword evidence="5" id="KW-0418">Kinase</keyword>
<evidence type="ECO:0000256" key="2">
    <source>
        <dbReference type="ARBA" id="ARBA00022840"/>
    </source>
</evidence>
<evidence type="ECO:0000313" key="6">
    <source>
        <dbReference type="Proteomes" id="UP000010471"/>
    </source>
</evidence>
<keyword evidence="3" id="KW-0812">Transmembrane</keyword>
<dbReference type="PANTHER" id="PTHR24363">
    <property type="entry name" value="SERINE/THREONINE PROTEIN KINASE"/>
    <property type="match status" value="1"/>
</dbReference>
<organism evidence="5 6">
    <name type="scientific">Allocoleopsis franciscana PCC 7113</name>
    <dbReference type="NCBI Taxonomy" id="1173027"/>
    <lineage>
        <taxon>Bacteria</taxon>
        <taxon>Bacillati</taxon>
        <taxon>Cyanobacteriota</taxon>
        <taxon>Cyanophyceae</taxon>
        <taxon>Coleofasciculales</taxon>
        <taxon>Coleofasciculaceae</taxon>
        <taxon>Allocoleopsis</taxon>
        <taxon>Allocoleopsis franciscana</taxon>
    </lineage>
</organism>
<dbReference type="AlphaFoldDB" id="K9WLZ8"/>
<feature type="transmembrane region" description="Helical" evidence="3">
    <location>
        <begin position="342"/>
        <end position="363"/>
    </location>
</feature>
<dbReference type="CDD" id="cd14014">
    <property type="entry name" value="STKc_PknB_like"/>
    <property type="match status" value="1"/>
</dbReference>
<dbReference type="KEGG" id="mic:Mic7113_5815"/>
<dbReference type="GO" id="GO:0004674">
    <property type="term" value="F:protein serine/threonine kinase activity"/>
    <property type="evidence" value="ECO:0007669"/>
    <property type="project" value="UniProtKB-KW"/>
</dbReference>
<dbReference type="PATRIC" id="fig|1173027.3.peg.6441"/>
<feature type="domain" description="Protein kinase" evidence="4">
    <location>
        <begin position="12"/>
        <end position="273"/>
    </location>
</feature>
<dbReference type="OrthoDB" id="5518868at2"/>
<dbReference type="STRING" id="1173027.Mic7113_5815"/>
<dbReference type="GO" id="GO:0005524">
    <property type="term" value="F:ATP binding"/>
    <property type="evidence" value="ECO:0007669"/>
    <property type="project" value="UniProtKB-KW"/>
</dbReference>
<evidence type="ECO:0000259" key="4">
    <source>
        <dbReference type="PROSITE" id="PS50011"/>
    </source>
</evidence>
<keyword evidence="6" id="KW-1185">Reference proteome</keyword>
<dbReference type="PANTHER" id="PTHR24363:SF7">
    <property type="entry name" value="SERINE_THREONINE-PROTEIN KINASE-LIKE PROTEIN E"/>
    <property type="match status" value="1"/>
</dbReference>
<dbReference type="Proteomes" id="UP000010471">
    <property type="component" value="Chromosome"/>
</dbReference>
<dbReference type="HOGENOM" id="CLU_000288_135_7_3"/>
<dbReference type="SUPFAM" id="SSF56112">
    <property type="entry name" value="Protein kinase-like (PK-like)"/>
    <property type="match status" value="1"/>
</dbReference>
<keyword evidence="3" id="KW-0472">Membrane</keyword>
<dbReference type="InterPro" id="IPR011009">
    <property type="entry name" value="Kinase-like_dom_sf"/>
</dbReference>
<dbReference type="InterPro" id="IPR000719">
    <property type="entry name" value="Prot_kinase_dom"/>
</dbReference>
<proteinExistence type="predicted"/>
<keyword evidence="5" id="KW-0808">Transferase</keyword>
<protein>
    <submittedName>
        <fullName evidence="5">Serine/threonine protein kinase</fullName>
    </submittedName>
</protein>
<dbReference type="eggNOG" id="COG0515">
    <property type="taxonomic scope" value="Bacteria"/>
</dbReference>
<keyword evidence="5" id="KW-0723">Serine/threonine-protein kinase</keyword>
<gene>
    <name evidence="5" type="ORF">Mic7113_5815</name>
</gene>
<keyword evidence="1" id="KW-0547">Nucleotide-binding</keyword>
<evidence type="ECO:0000256" key="3">
    <source>
        <dbReference type="SAM" id="Phobius"/>
    </source>
</evidence>